<feature type="domain" description="Alcohol dehydrogenase-like N-terminal" evidence="5">
    <location>
        <begin position="26"/>
        <end position="141"/>
    </location>
</feature>
<proteinExistence type="predicted"/>
<dbReference type="RefSeq" id="WP_025603810.1">
    <property type="nucleotide sequence ID" value="NZ_CP021236.1"/>
</dbReference>
<dbReference type="PANTHER" id="PTHR43189:SF2">
    <property type="entry name" value="GLUCOSE 1-DEHYDROGENASE"/>
    <property type="match status" value="1"/>
</dbReference>
<dbReference type="InterPro" id="IPR031640">
    <property type="entry name" value="Glu_dehyd_C"/>
</dbReference>
<dbReference type="KEGG" id="pact:CA264_21150"/>
<evidence type="ECO:0000313" key="7">
    <source>
        <dbReference type="EMBL" id="ARS38058.1"/>
    </source>
</evidence>
<protein>
    <submittedName>
        <fullName evidence="7">Alcohol dehydrogenase</fullName>
    </submittedName>
</protein>
<evidence type="ECO:0000313" key="8">
    <source>
        <dbReference type="Proteomes" id="UP000266292"/>
    </source>
</evidence>
<keyword evidence="2" id="KW-0479">Metal-binding</keyword>
<dbReference type="InterPro" id="IPR011032">
    <property type="entry name" value="GroES-like_sf"/>
</dbReference>
<dbReference type="Gene3D" id="3.40.50.720">
    <property type="entry name" value="NAD(P)-binding Rossmann-like Domain"/>
    <property type="match status" value="1"/>
</dbReference>
<name>A0A1X9YYU2_9BACT</name>
<dbReference type="InterPro" id="IPR013154">
    <property type="entry name" value="ADH-like_N"/>
</dbReference>
<accession>A0A1X9YYU2</accession>
<sequence length="369" mass="40417">MKALSLTPHSWQLDLIDVPEPRIVFPNQVKLSVLEVGICGTDREQVVQKNVEEPAGPQGLVIGHEMLGQVVEIGTEVRSVRVGDLAVVTVRRGCGLCKPCRNNRSDMCYTGLYKERGIKGLNGYETEYVVEEELYVVKVPESIRELGVLTEPMSVAEKAIDEAQNVQAARLPEVAGEGWLAGKKTLVAGLGPIGLLAAVALRLRGAEVIGMDIVDETTKRPLILKELGGQYLDGRKVSALEIDERYGQVDFIFEATGIAKLGFELIDALGVNGIYVMTGIPHGDRPVCILGAELIKQMVLKNQIILGSVNAGIQHFELAIEDLQRAKQRWGNLTTNIITTRVSYQQFSSALNFRSVDDIKTVIEWNGTD</sequence>
<dbReference type="SUPFAM" id="SSF51735">
    <property type="entry name" value="NAD(P)-binding Rossmann-fold domains"/>
    <property type="match status" value="1"/>
</dbReference>
<keyword evidence="7" id="KW-0614">Plasmid</keyword>
<evidence type="ECO:0000256" key="3">
    <source>
        <dbReference type="ARBA" id="ARBA00022833"/>
    </source>
</evidence>
<evidence type="ECO:0000256" key="1">
    <source>
        <dbReference type="ARBA" id="ARBA00001947"/>
    </source>
</evidence>
<comment type="cofactor">
    <cofactor evidence="1">
        <name>Zn(2+)</name>
        <dbReference type="ChEBI" id="CHEBI:29105"/>
    </cofactor>
</comment>
<reference evidence="8" key="1">
    <citation type="submission" date="2017-05" db="EMBL/GenBank/DDBJ databases">
        <authorList>
            <person name="Ray J."/>
            <person name="Price M."/>
            <person name="Deutschbauer A."/>
        </authorList>
    </citation>
    <scope>NUCLEOTIDE SEQUENCE [LARGE SCALE GENOMIC DNA]</scope>
    <source>
        <strain evidence="8">DSM 19842</strain>
        <plasmid evidence="8">unnamed</plasmid>
    </source>
</reference>
<keyword evidence="4" id="KW-0560">Oxidoreductase</keyword>
<evidence type="ECO:0000256" key="4">
    <source>
        <dbReference type="ARBA" id="ARBA00023002"/>
    </source>
</evidence>
<evidence type="ECO:0000259" key="6">
    <source>
        <dbReference type="Pfam" id="PF16912"/>
    </source>
</evidence>
<dbReference type="PANTHER" id="PTHR43189">
    <property type="entry name" value="ZINC-TYPE ALCOHOL DEHYDROGENASE-LIKE PROTEIN C1198.01-RELATED"/>
    <property type="match status" value="1"/>
</dbReference>
<dbReference type="CDD" id="cd08230">
    <property type="entry name" value="glucose_DH"/>
    <property type="match status" value="1"/>
</dbReference>
<dbReference type="Gene3D" id="3.90.180.10">
    <property type="entry name" value="Medium-chain alcohol dehydrogenases, catalytic domain"/>
    <property type="match status" value="1"/>
</dbReference>
<organism evidence="7 8">
    <name type="scientific">Pontibacter actiniarum</name>
    <dbReference type="NCBI Taxonomy" id="323450"/>
    <lineage>
        <taxon>Bacteria</taxon>
        <taxon>Pseudomonadati</taxon>
        <taxon>Bacteroidota</taxon>
        <taxon>Cytophagia</taxon>
        <taxon>Cytophagales</taxon>
        <taxon>Hymenobacteraceae</taxon>
        <taxon>Pontibacter</taxon>
    </lineage>
</organism>
<dbReference type="EMBL" id="CP021236">
    <property type="protein sequence ID" value="ARS38058.1"/>
    <property type="molecule type" value="Genomic_DNA"/>
</dbReference>
<feature type="domain" description="Glucose dehydrogenase C-terminal" evidence="6">
    <location>
        <begin position="145"/>
        <end position="364"/>
    </location>
</feature>
<dbReference type="Pfam" id="PF16912">
    <property type="entry name" value="Glu_dehyd_C"/>
    <property type="match status" value="1"/>
</dbReference>
<geneLocation type="plasmid" evidence="7 8">
    <name>unnamed</name>
</geneLocation>
<dbReference type="GO" id="GO:0046872">
    <property type="term" value="F:metal ion binding"/>
    <property type="evidence" value="ECO:0007669"/>
    <property type="project" value="UniProtKB-KW"/>
</dbReference>
<dbReference type="SUPFAM" id="SSF50129">
    <property type="entry name" value="GroES-like"/>
    <property type="match status" value="1"/>
</dbReference>
<keyword evidence="3" id="KW-0862">Zinc</keyword>
<evidence type="ECO:0000259" key="5">
    <source>
        <dbReference type="Pfam" id="PF08240"/>
    </source>
</evidence>
<dbReference type="AlphaFoldDB" id="A0A1X9YYU2"/>
<dbReference type="InterPro" id="IPR036291">
    <property type="entry name" value="NAD(P)-bd_dom_sf"/>
</dbReference>
<dbReference type="Proteomes" id="UP000266292">
    <property type="component" value="Plasmid unnamed"/>
</dbReference>
<dbReference type="GO" id="GO:0016491">
    <property type="term" value="F:oxidoreductase activity"/>
    <property type="evidence" value="ECO:0007669"/>
    <property type="project" value="UniProtKB-KW"/>
</dbReference>
<dbReference type="STRING" id="709015.GCA_000472485_00037"/>
<gene>
    <name evidence="7" type="ORF">CA264_21150</name>
</gene>
<evidence type="ECO:0000256" key="2">
    <source>
        <dbReference type="ARBA" id="ARBA00022723"/>
    </source>
</evidence>
<dbReference type="OrthoDB" id="9806940at2"/>
<keyword evidence="8" id="KW-1185">Reference proteome</keyword>
<dbReference type="Pfam" id="PF08240">
    <property type="entry name" value="ADH_N"/>
    <property type="match status" value="1"/>
</dbReference>